<dbReference type="RefSeq" id="WP_192394016.1">
    <property type="nucleotide sequence ID" value="NZ_CAJHIU010000002.1"/>
</dbReference>
<evidence type="ECO:0000259" key="1">
    <source>
        <dbReference type="Pfam" id="PF22150"/>
    </source>
</evidence>
<sequence length="150" mass="15897">MIKSHGFTLIEVLIAILVLALGLLGMAGLQATSLRNNVSAYNRSQATELAYDLADRVRTNIAGLNTYTSVLPTSATAQSDCLAVSTTCTAADMAQNDLYEWNGNVTTTLPGGAGTISVNSGVYTIAINWDDNRDGSVNSSDPNFQTTFRL</sequence>
<keyword evidence="3" id="KW-1185">Reference proteome</keyword>
<dbReference type="Pfam" id="PF22150">
    <property type="entry name" value="Tt1218-like"/>
    <property type="match status" value="1"/>
</dbReference>
<dbReference type="InterPro" id="IPR054402">
    <property type="entry name" value="Tt1218-like_dom"/>
</dbReference>
<dbReference type="SUPFAM" id="SSF54523">
    <property type="entry name" value="Pili subunits"/>
    <property type="match status" value="1"/>
</dbReference>
<dbReference type="EMBL" id="JACXST010000002">
    <property type="protein sequence ID" value="MBD9361167.1"/>
    <property type="molecule type" value="Genomic_DNA"/>
</dbReference>
<protein>
    <submittedName>
        <fullName evidence="2">Type IV pilus modification protein PilV</fullName>
    </submittedName>
</protein>
<dbReference type="Gene3D" id="3.30.700.10">
    <property type="entry name" value="Glycoprotein, Type 4 Pilin"/>
    <property type="match status" value="1"/>
</dbReference>
<dbReference type="InterPro" id="IPR045584">
    <property type="entry name" value="Pilin-like"/>
</dbReference>
<feature type="domain" description="Type IV pilin Tt1218-like" evidence="1">
    <location>
        <begin position="29"/>
        <end position="98"/>
    </location>
</feature>
<evidence type="ECO:0000313" key="3">
    <source>
        <dbReference type="Proteomes" id="UP000641152"/>
    </source>
</evidence>
<dbReference type="NCBIfam" id="TIGR02532">
    <property type="entry name" value="IV_pilin_GFxxxE"/>
    <property type="match status" value="1"/>
</dbReference>
<dbReference type="InterPro" id="IPR012902">
    <property type="entry name" value="N_methyl_site"/>
</dbReference>
<reference evidence="2 3" key="1">
    <citation type="submission" date="2020-09" db="EMBL/GenBank/DDBJ databases">
        <title>Methylomonas albis sp. nov. and Methylomonas fluvii sp. nov.: Two cold-adapted methanotrophs from the River Elbe and an amended description of Methylovulum psychrotolerans strain Eb1.</title>
        <authorList>
            <person name="Bussmann I.K."/>
            <person name="Klings K.-W."/>
            <person name="Warnstedt J."/>
            <person name="Hoppert M."/>
            <person name="Saborowski A."/>
            <person name="Horn F."/>
            <person name="Liebner S."/>
        </authorList>
    </citation>
    <scope>NUCLEOTIDE SEQUENCE [LARGE SCALE GENOMIC DNA]</scope>
    <source>
        <strain evidence="2 3">EbB</strain>
    </source>
</reference>
<dbReference type="Pfam" id="PF07963">
    <property type="entry name" value="N_methyl"/>
    <property type="match status" value="1"/>
</dbReference>
<accession>A0ABR9DDI3</accession>
<organism evidence="2 3">
    <name type="scientific">Methylomonas fluvii</name>
    <dbReference type="NCBI Taxonomy" id="1854564"/>
    <lineage>
        <taxon>Bacteria</taxon>
        <taxon>Pseudomonadati</taxon>
        <taxon>Pseudomonadota</taxon>
        <taxon>Gammaproteobacteria</taxon>
        <taxon>Methylococcales</taxon>
        <taxon>Methylococcaceae</taxon>
        <taxon>Methylomonas</taxon>
    </lineage>
</organism>
<comment type="caution">
    <text evidence="2">The sequence shown here is derived from an EMBL/GenBank/DDBJ whole genome shotgun (WGS) entry which is preliminary data.</text>
</comment>
<name>A0ABR9DDI3_9GAMM</name>
<evidence type="ECO:0000313" key="2">
    <source>
        <dbReference type="EMBL" id="MBD9361167.1"/>
    </source>
</evidence>
<proteinExistence type="predicted"/>
<dbReference type="InterPro" id="IPR013362">
    <property type="entry name" value="Pilus_4_PilV"/>
</dbReference>
<dbReference type="Proteomes" id="UP000641152">
    <property type="component" value="Unassembled WGS sequence"/>
</dbReference>
<dbReference type="NCBIfam" id="TIGR02523">
    <property type="entry name" value="type_IV_pilV"/>
    <property type="match status" value="1"/>
</dbReference>
<gene>
    <name evidence="2" type="primary">pilV</name>
    <name evidence="2" type="ORF">EBB_11620</name>
</gene>